<keyword evidence="4 5" id="KW-0472">Membrane</keyword>
<evidence type="ECO:0000313" key="6">
    <source>
        <dbReference type="Proteomes" id="UP000515204"/>
    </source>
</evidence>
<dbReference type="InterPro" id="IPR049680">
    <property type="entry name" value="FLVCR1-2_SLC49-like"/>
</dbReference>
<dbReference type="PANTHER" id="PTHR10924:SF27">
    <property type="entry name" value="SOLUTE CARRIER FAMILY 49 MEMBER 4"/>
    <property type="match status" value="1"/>
</dbReference>
<organism evidence="6 7">
    <name type="scientific">Dinoponera quadriceps</name>
    <name type="common">South American ant</name>
    <dbReference type="NCBI Taxonomy" id="609295"/>
    <lineage>
        <taxon>Eukaryota</taxon>
        <taxon>Metazoa</taxon>
        <taxon>Ecdysozoa</taxon>
        <taxon>Arthropoda</taxon>
        <taxon>Hexapoda</taxon>
        <taxon>Insecta</taxon>
        <taxon>Pterygota</taxon>
        <taxon>Neoptera</taxon>
        <taxon>Endopterygota</taxon>
        <taxon>Hymenoptera</taxon>
        <taxon>Apocrita</taxon>
        <taxon>Aculeata</taxon>
        <taxon>Formicoidea</taxon>
        <taxon>Formicidae</taxon>
        <taxon>Ponerinae</taxon>
        <taxon>Ponerini</taxon>
        <taxon>Dinoponera</taxon>
    </lineage>
</organism>
<evidence type="ECO:0000313" key="7">
    <source>
        <dbReference type="RefSeq" id="XP_014467841.1"/>
    </source>
</evidence>
<feature type="transmembrane region" description="Helical" evidence="5">
    <location>
        <begin position="130"/>
        <end position="149"/>
    </location>
</feature>
<accession>A0A6P3WP70</accession>
<dbReference type="GO" id="GO:0016020">
    <property type="term" value="C:membrane"/>
    <property type="evidence" value="ECO:0007669"/>
    <property type="project" value="UniProtKB-SubCell"/>
</dbReference>
<keyword evidence="3 5" id="KW-1133">Transmembrane helix</keyword>
<proteinExistence type="predicted"/>
<reference evidence="7" key="1">
    <citation type="submission" date="2025-08" db="UniProtKB">
        <authorList>
            <consortium name="RefSeq"/>
        </authorList>
    </citation>
    <scope>IDENTIFICATION</scope>
</reference>
<protein>
    <submittedName>
        <fullName evidence="7">Uncharacterized protein LOC106740890</fullName>
    </submittedName>
</protein>
<evidence type="ECO:0000256" key="1">
    <source>
        <dbReference type="ARBA" id="ARBA00004141"/>
    </source>
</evidence>
<comment type="subcellular location">
    <subcellularLocation>
        <location evidence="1">Membrane</location>
        <topology evidence="1">Multi-pass membrane protein</topology>
    </subcellularLocation>
</comment>
<gene>
    <name evidence="7" type="primary">LOC106740890</name>
</gene>
<evidence type="ECO:0000256" key="3">
    <source>
        <dbReference type="ARBA" id="ARBA00022989"/>
    </source>
</evidence>
<evidence type="ECO:0000256" key="5">
    <source>
        <dbReference type="SAM" id="Phobius"/>
    </source>
</evidence>
<keyword evidence="2 5" id="KW-0812">Transmembrane</keyword>
<evidence type="ECO:0000256" key="4">
    <source>
        <dbReference type="ARBA" id="ARBA00023136"/>
    </source>
</evidence>
<dbReference type="RefSeq" id="XP_014467841.1">
    <property type="nucleotide sequence ID" value="XM_014612355.1"/>
</dbReference>
<dbReference type="GeneID" id="106740890"/>
<feature type="transmembrane region" description="Helical" evidence="5">
    <location>
        <begin position="195"/>
        <end position="216"/>
    </location>
</feature>
<dbReference type="PANTHER" id="PTHR10924">
    <property type="entry name" value="MAJOR FACILITATOR SUPERFAMILY PROTEIN-RELATED"/>
    <property type="match status" value="1"/>
</dbReference>
<keyword evidence="6" id="KW-1185">Reference proteome</keyword>
<dbReference type="KEGG" id="dqu:106740890"/>
<name>A0A6P3WP70_DINQU</name>
<dbReference type="OrthoDB" id="8190074at2759"/>
<dbReference type="Proteomes" id="UP000515204">
    <property type="component" value="Unplaced"/>
</dbReference>
<evidence type="ECO:0000256" key="2">
    <source>
        <dbReference type="ARBA" id="ARBA00022692"/>
    </source>
</evidence>
<dbReference type="AlphaFoldDB" id="A0A6P3WP70"/>
<feature type="transmembrane region" description="Helical" evidence="5">
    <location>
        <begin position="161"/>
        <end position="183"/>
    </location>
</feature>
<sequence>MAVSYLIGPAMVGSTAAFNSTSLAWKPNFSENVIFDEAYSVALRVQIISLMRIESILHLLRNKNMWNLCLAAALNQGVTGPWLGMMTISFSTSIAQEEADRLAFWTIILSSALSLTASCLADTFQGHLKVALHILLMISSVMFLWVLLLDDQVLTFHKGELYTAVILGISASWSTPALFLELASEIAFPVSEAIVGGYMIFLSNLVGALFYFSYFLPWMSENILFSVLRL</sequence>